<name>A0A0D0I272_9MICO</name>
<dbReference type="RefSeq" id="WP_042542590.1">
    <property type="nucleotide sequence ID" value="NZ_JXSQ01000001.1"/>
</dbReference>
<accession>A0A0D0I272</accession>
<gene>
    <name evidence="1" type="ORF">SD72_01270</name>
</gene>
<reference evidence="1 2" key="1">
    <citation type="submission" date="2015-01" db="EMBL/GenBank/DDBJ databases">
        <title>Draft genome sequence of Leucobacter komagatae strain VKM ST2845.</title>
        <authorList>
            <person name="Karlyshev A.V."/>
            <person name="Kudryashova E.B."/>
        </authorList>
    </citation>
    <scope>NUCLEOTIDE SEQUENCE [LARGE SCALE GENOMIC DNA]</scope>
    <source>
        <strain evidence="1 2">VKM ST2845</strain>
    </source>
</reference>
<keyword evidence="2" id="KW-1185">Reference proteome</keyword>
<evidence type="ECO:0000313" key="1">
    <source>
        <dbReference type="EMBL" id="KIP53836.1"/>
    </source>
</evidence>
<evidence type="ECO:0000313" key="2">
    <source>
        <dbReference type="Proteomes" id="UP000032120"/>
    </source>
</evidence>
<comment type="caution">
    <text evidence="1">The sequence shown here is derived from an EMBL/GenBank/DDBJ whole genome shotgun (WGS) entry which is preliminary data.</text>
</comment>
<dbReference type="NCBIfam" id="TIGR03543">
    <property type="entry name" value="divI1A_rptt_fam"/>
    <property type="match status" value="1"/>
</dbReference>
<proteinExistence type="predicted"/>
<dbReference type="AlphaFoldDB" id="A0A0D0I272"/>
<organism evidence="1 2">
    <name type="scientific">Leucobacter komagatae</name>
    <dbReference type="NCBI Taxonomy" id="55969"/>
    <lineage>
        <taxon>Bacteria</taxon>
        <taxon>Bacillati</taxon>
        <taxon>Actinomycetota</taxon>
        <taxon>Actinomycetes</taxon>
        <taxon>Micrococcales</taxon>
        <taxon>Microbacteriaceae</taxon>
        <taxon>Leucobacter</taxon>
    </lineage>
</organism>
<sequence length="188" mass="21686">MSDTADTQSPFPLTSGRERGYKPEQVDLFLDQARAAYEEGGPQALTADDVRNLAFKMQRKGYSPRHVDAALDRLEDVFFERERRAIVREHGEDEWWREARGLLSDVRGRIGRPRGKRFNRRGMFALGYRRSQVDAFLDRIGAMFANREISVTPGEVREIVFHPEWRGYDEAQVDALLDALVDIILSTR</sequence>
<evidence type="ECO:0008006" key="3">
    <source>
        <dbReference type="Google" id="ProtNLM"/>
    </source>
</evidence>
<protein>
    <recommendedName>
        <fullName evidence="3">DivIVA domain-containing protein</fullName>
    </recommendedName>
</protein>
<dbReference type="InterPro" id="IPR019933">
    <property type="entry name" value="DivIVA_domain"/>
</dbReference>
<dbReference type="Gene3D" id="6.10.250.660">
    <property type="match status" value="2"/>
</dbReference>
<dbReference type="EMBL" id="JXSQ01000001">
    <property type="protein sequence ID" value="KIP53836.1"/>
    <property type="molecule type" value="Genomic_DNA"/>
</dbReference>
<dbReference type="InterPro" id="IPR019932">
    <property type="entry name" value="CHP03543"/>
</dbReference>
<dbReference type="Proteomes" id="UP000032120">
    <property type="component" value="Unassembled WGS sequence"/>
</dbReference>
<dbReference type="NCBIfam" id="TIGR03544">
    <property type="entry name" value="DivI1A_domain"/>
    <property type="match status" value="4"/>
</dbReference>